<comment type="caution">
    <text evidence="1">The sequence shown here is derived from an EMBL/GenBank/DDBJ whole genome shotgun (WGS) entry which is preliminary data.</text>
</comment>
<keyword evidence="2" id="KW-1185">Reference proteome</keyword>
<accession>A0AAD9TWD6</accession>
<dbReference type="Pfam" id="PF03140">
    <property type="entry name" value="DUF247"/>
    <property type="match status" value="1"/>
</dbReference>
<dbReference type="AlphaFoldDB" id="A0AAD9TWD6"/>
<evidence type="ECO:0000313" key="1">
    <source>
        <dbReference type="EMBL" id="KAK2643490.1"/>
    </source>
</evidence>
<dbReference type="Proteomes" id="UP001280121">
    <property type="component" value="Unassembled WGS sequence"/>
</dbReference>
<proteinExistence type="predicted"/>
<dbReference type="PANTHER" id="PTHR31170:SF17">
    <property type="match status" value="1"/>
</dbReference>
<organism evidence="1 2">
    <name type="scientific">Dipteronia dyeriana</name>
    <dbReference type="NCBI Taxonomy" id="168575"/>
    <lineage>
        <taxon>Eukaryota</taxon>
        <taxon>Viridiplantae</taxon>
        <taxon>Streptophyta</taxon>
        <taxon>Embryophyta</taxon>
        <taxon>Tracheophyta</taxon>
        <taxon>Spermatophyta</taxon>
        <taxon>Magnoliopsida</taxon>
        <taxon>eudicotyledons</taxon>
        <taxon>Gunneridae</taxon>
        <taxon>Pentapetalae</taxon>
        <taxon>rosids</taxon>
        <taxon>malvids</taxon>
        <taxon>Sapindales</taxon>
        <taxon>Sapindaceae</taxon>
        <taxon>Hippocastanoideae</taxon>
        <taxon>Acereae</taxon>
        <taxon>Dipteronia</taxon>
    </lineage>
</organism>
<protein>
    <submittedName>
        <fullName evidence="1">Uncharacterized protein</fullName>
    </submittedName>
</protein>
<sequence length="184" mass="21151">MILVDAAFIIEILLKSKFTNLQNRNDLISTKPWMIADIMFDMCLLENQLPFFIINELGAILSMSSEENNHPIINLIHDFTKDSWDFSKIEDSLENKSLERVEHLVDFLRICLVPSETGWHKTTRLGTLATPSVTELHHAGIKFKASDKSLFEIKFNSRSGILEIPRLKIVKQTEVTSLLYPLHK</sequence>
<reference evidence="1" key="1">
    <citation type="journal article" date="2023" name="Plant J.">
        <title>Genome sequences and population genomics provide insights into the demographic history, inbreeding, and mutation load of two 'living fossil' tree species of Dipteronia.</title>
        <authorList>
            <person name="Feng Y."/>
            <person name="Comes H.P."/>
            <person name="Chen J."/>
            <person name="Zhu S."/>
            <person name="Lu R."/>
            <person name="Zhang X."/>
            <person name="Li P."/>
            <person name="Qiu J."/>
            <person name="Olsen K.M."/>
            <person name="Qiu Y."/>
        </authorList>
    </citation>
    <scope>NUCLEOTIDE SEQUENCE</scope>
    <source>
        <strain evidence="1">KIB01</strain>
    </source>
</reference>
<dbReference type="EMBL" id="JANJYI010000007">
    <property type="protein sequence ID" value="KAK2643490.1"/>
    <property type="molecule type" value="Genomic_DNA"/>
</dbReference>
<gene>
    <name evidence="1" type="ORF">Ddye_025253</name>
</gene>
<evidence type="ECO:0000313" key="2">
    <source>
        <dbReference type="Proteomes" id="UP001280121"/>
    </source>
</evidence>
<name>A0AAD9TWD6_9ROSI</name>
<dbReference type="InterPro" id="IPR004158">
    <property type="entry name" value="DUF247_pln"/>
</dbReference>
<dbReference type="PANTHER" id="PTHR31170">
    <property type="entry name" value="BNAC04G53230D PROTEIN"/>
    <property type="match status" value="1"/>
</dbReference>